<dbReference type="AlphaFoldDB" id="A0A8J7SU83"/>
<accession>A0A8J7SU83</accession>
<dbReference type="Proteomes" id="UP000619033">
    <property type="component" value="Unassembled WGS sequence"/>
</dbReference>
<dbReference type="RefSeq" id="WP_202659780.1">
    <property type="nucleotide sequence ID" value="NZ_JAESVP010000004.1"/>
</dbReference>
<gene>
    <name evidence="1" type="ORF">JI744_08965</name>
</gene>
<protein>
    <submittedName>
        <fullName evidence="1">Uncharacterized protein</fullName>
    </submittedName>
</protein>
<name>A0A8J7SU83_9RHOB</name>
<reference evidence="1" key="1">
    <citation type="submission" date="2021-01" db="EMBL/GenBank/DDBJ databases">
        <title>Genome seq and assembly of Tabrizicola sp. KVB23.</title>
        <authorList>
            <person name="Chhetri G."/>
        </authorList>
    </citation>
    <scope>NUCLEOTIDE SEQUENCE</scope>
    <source>
        <strain evidence="1">KVB23</strain>
    </source>
</reference>
<comment type="caution">
    <text evidence="1">The sequence shown here is derived from an EMBL/GenBank/DDBJ whole genome shotgun (WGS) entry which is preliminary data.</text>
</comment>
<dbReference type="EMBL" id="JAESVP010000004">
    <property type="protein sequence ID" value="MBL4928232.1"/>
    <property type="molecule type" value="Genomic_DNA"/>
</dbReference>
<keyword evidence="2" id="KW-1185">Reference proteome</keyword>
<evidence type="ECO:0000313" key="2">
    <source>
        <dbReference type="Proteomes" id="UP000619033"/>
    </source>
</evidence>
<proteinExistence type="predicted"/>
<organism evidence="1 2">
    <name type="scientific">Fuscibacter oryzae</name>
    <dbReference type="NCBI Taxonomy" id="2803939"/>
    <lineage>
        <taxon>Bacteria</taxon>
        <taxon>Pseudomonadati</taxon>
        <taxon>Pseudomonadota</taxon>
        <taxon>Alphaproteobacteria</taxon>
        <taxon>Rhodobacterales</taxon>
        <taxon>Paracoccaceae</taxon>
        <taxon>Fuscibacter</taxon>
    </lineage>
</organism>
<evidence type="ECO:0000313" key="1">
    <source>
        <dbReference type="EMBL" id="MBL4928232.1"/>
    </source>
</evidence>
<sequence>MVKAVLGFLLIMVLIGMIGNALTNGWLKGFLTRKASRGMVDTCPRCGRYLIGKSGCDCGKRRG</sequence>